<dbReference type="SUPFAM" id="SSF54523">
    <property type="entry name" value="Pili subunits"/>
    <property type="match status" value="1"/>
</dbReference>
<evidence type="ECO:0000256" key="1">
    <source>
        <dbReference type="SAM" id="Phobius"/>
    </source>
</evidence>
<dbReference type="PROSITE" id="PS00409">
    <property type="entry name" value="PROKAR_NTER_METHYL"/>
    <property type="match status" value="1"/>
</dbReference>
<name>A0A538S7T4_UNCEI</name>
<dbReference type="Gene3D" id="3.30.700.10">
    <property type="entry name" value="Glycoprotein, Type 4 Pilin"/>
    <property type="match status" value="1"/>
</dbReference>
<gene>
    <name evidence="2" type="ORF">E6K71_09925</name>
</gene>
<keyword evidence="1" id="KW-1133">Transmembrane helix</keyword>
<keyword evidence="1" id="KW-0812">Transmembrane</keyword>
<dbReference type="PANTHER" id="PTHR30093">
    <property type="entry name" value="GENERAL SECRETION PATHWAY PROTEIN G"/>
    <property type="match status" value="1"/>
</dbReference>
<protein>
    <submittedName>
        <fullName evidence="2">Type II secretion system protein</fullName>
    </submittedName>
</protein>
<evidence type="ECO:0000313" key="3">
    <source>
        <dbReference type="Proteomes" id="UP000316292"/>
    </source>
</evidence>
<dbReference type="Proteomes" id="UP000316292">
    <property type="component" value="Unassembled WGS sequence"/>
</dbReference>
<dbReference type="Pfam" id="PF07963">
    <property type="entry name" value="N_methyl"/>
    <property type="match status" value="1"/>
</dbReference>
<sequence>MRIGEIENLPGAAHRLLQEGAKRRRQQHRRQVMRTVPRSESGFTLIELVIVIVILGILASVAIPKYEDMREQARTATLKGQVGSVRSALSIQYARSSLNGAPAFPVLNGTIFADGNVPKEPVLNSNAVKVSAGIDNAGGWQYTQATGMVKANLNAYSSY</sequence>
<feature type="transmembrane region" description="Helical" evidence="1">
    <location>
        <begin position="43"/>
        <end position="64"/>
    </location>
</feature>
<comment type="caution">
    <text evidence="2">The sequence shown here is derived from an EMBL/GenBank/DDBJ whole genome shotgun (WGS) entry which is preliminary data.</text>
</comment>
<dbReference type="InterPro" id="IPR045584">
    <property type="entry name" value="Pilin-like"/>
</dbReference>
<reference evidence="2 3" key="1">
    <citation type="journal article" date="2019" name="Nat. Microbiol.">
        <title>Mediterranean grassland soil C-N compound turnover is dependent on rainfall and depth, and is mediated by genomically divergent microorganisms.</title>
        <authorList>
            <person name="Diamond S."/>
            <person name="Andeer P.F."/>
            <person name="Li Z."/>
            <person name="Crits-Christoph A."/>
            <person name="Burstein D."/>
            <person name="Anantharaman K."/>
            <person name="Lane K.R."/>
            <person name="Thomas B.C."/>
            <person name="Pan C."/>
            <person name="Northen T.R."/>
            <person name="Banfield J.F."/>
        </authorList>
    </citation>
    <scope>NUCLEOTIDE SEQUENCE [LARGE SCALE GENOMIC DNA]</scope>
    <source>
        <strain evidence="2">WS_1</strain>
    </source>
</reference>
<dbReference type="EMBL" id="VBOR01000111">
    <property type="protein sequence ID" value="TMQ47427.1"/>
    <property type="molecule type" value="Genomic_DNA"/>
</dbReference>
<proteinExistence type="predicted"/>
<organism evidence="2 3">
    <name type="scientific">Eiseniibacteriota bacterium</name>
    <dbReference type="NCBI Taxonomy" id="2212470"/>
    <lineage>
        <taxon>Bacteria</taxon>
        <taxon>Candidatus Eiseniibacteriota</taxon>
    </lineage>
</organism>
<keyword evidence="1" id="KW-0472">Membrane</keyword>
<dbReference type="InterPro" id="IPR012902">
    <property type="entry name" value="N_methyl_site"/>
</dbReference>
<dbReference type="NCBIfam" id="TIGR02532">
    <property type="entry name" value="IV_pilin_GFxxxE"/>
    <property type="match status" value="1"/>
</dbReference>
<dbReference type="AlphaFoldDB" id="A0A538S7T4"/>
<accession>A0A538S7T4</accession>
<dbReference type="PANTHER" id="PTHR30093:SF7">
    <property type="entry name" value="MSHA MAJOR PILIN SUBUNIT MSHA"/>
    <property type="match status" value="1"/>
</dbReference>
<evidence type="ECO:0000313" key="2">
    <source>
        <dbReference type="EMBL" id="TMQ47427.1"/>
    </source>
</evidence>